<keyword evidence="4" id="KW-0175">Coiled coil</keyword>
<evidence type="ECO:0000313" key="8">
    <source>
        <dbReference type="Proteomes" id="UP001501758"/>
    </source>
</evidence>
<dbReference type="PANTHER" id="PTHR43280">
    <property type="entry name" value="ARAC-FAMILY TRANSCRIPTIONAL REGULATOR"/>
    <property type="match status" value="1"/>
</dbReference>
<dbReference type="PROSITE" id="PS51257">
    <property type="entry name" value="PROKAR_LIPOPROTEIN"/>
    <property type="match status" value="1"/>
</dbReference>
<feature type="domain" description="HTH araC/xylS-type" evidence="6">
    <location>
        <begin position="462"/>
        <end position="567"/>
    </location>
</feature>
<dbReference type="InterPro" id="IPR009057">
    <property type="entry name" value="Homeodomain-like_sf"/>
</dbReference>
<dbReference type="Proteomes" id="UP001501758">
    <property type="component" value="Unassembled WGS sequence"/>
</dbReference>
<gene>
    <name evidence="7" type="ORF">GCM10009430_05620</name>
</gene>
<evidence type="ECO:0000256" key="1">
    <source>
        <dbReference type="ARBA" id="ARBA00023015"/>
    </source>
</evidence>
<dbReference type="InterPro" id="IPR018060">
    <property type="entry name" value="HTH_AraC"/>
</dbReference>
<dbReference type="SMART" id="SM00342">
    <property type="entry name" value="HTH_ARAC"/>
    <property type="match status" value="1"/>
</dbReference>
<evidence type="ECO:0000256" key="2">
    <source>
        <dbReference type="ARBA" id="ARBA00023125"/>
    </source>
</evidence>
<dbReference type="Pfam" id="PF12833">
    <property type="entry name" value="HTH_18"/>
    <property type="match status" value="1"/>
</dbReference>
<keyword evidence="1" id="KW-0805">Transcription regulation</keyword>
<feature type="transmembrane region" description="Helical" evidence="5">
    <location>
        <begin position="7"/>
        <end position="28"/>
    </location>
</feature>
<proteinExistence type="predicted"/>
<keyword evidence="3" id="KW-0804">Transcription</keyword>
<accession>A0ABP3TNI7</accession>
<evidence type="ECO:0000256" key="5">
    <source>
        <dbReference type="SAM" id="Phobius"/>
    </source>
</evidence>
<evidence type="ECO:0000256" key="4">
    <source>
        <dbReference type="SAM" id="Coils"/>
    </source>
</evidence>
<dbReference type="Gene3D" id="1.25.40.10">
    <property type="entry name" value="Tetratricopeptide repeat domain"/>
    <property type="match status" value="1"/>
</dbReference>
<sequence length="571" mass="66838">MIAYSKFIITFLNYFLILFISCISSAAFSQKVNRDLVEEKNAQQSYEVLKTLFYENIKDSLKAISYANTYLKKAKDKQDTLHIAHGYFYFGRMYLHNPQIMLQYSDSIIAITENKDYFKYPARGYLYKGYSLDLLDKDELAITSYLEGLRFAELKNDMPNVIAIRHNIALLKNILGKSTQALEVFKENLQYIRKQDTLKEYKPHYIASLYKISDVYNRLGKIDSAATYLRRGLEKTGYEETNFYYPDLLLGYGINLYLRQNYSMALDTLKKSHLLLSKRQKSANISIAKMYLGKSFIGLQQKKEGLDNLKTVISKTDSLNYVPEIRDAFTILIDHYNHVDNNTEQLKLMERLISYDRIYNKKHNKLNNTIVKNYDEAGLIRQRNELVQKLDNDKKKSRITIIALTILTISIVLVLLYFLRKRNRQHKQELGEKTRTITELRSQKEKKSKDLDISDELAKNILKKLETFENNLEFTKNNLTLGKVAKMLKTNSTYLSFIINKFKNKNFATYLKDLRINYCIERINNDSRFRQYSIKSIAKEIGFNNIQSFATAFNERTGVNPAAYVKNIEKH</sequence>
<keyword evidence="2" id="KW-0238">DNA-binding</keyword>
<organism evidence="7 8">
    <name type="scientific">Aquimarina litoralis</name>
    <dbReference type="NCBI Taxonomy" id="584605"/>
    <lineage>
        <taxon>Bacteria</taxon>
        <taxon>Pseudomonadati</taxon>
        <taxon>Bacteroidota</taxon>
        <taxon>Flavobacteriia</taxon>
        <taxon>Flavobacteriales</taxon>
        <taxon>Flavobacteriaceae</taxon>
        <taxon>Aquimarina</taxon>
    </lineage>
</organism>
<evidence type="ECO:0000259" key="6">
    <source>
        <dbReference type="PROSITE" id="PS01124"/>
    </source>
</evidence>
<dbReference type="EMBL" id="BAAAGE010000001">
    <property type="protein sequence ID" value="GAA0713626.1"/>
    <property type="molecule type" value="Genomic_DNA"/>
</dbReference>
<dbReference type="InterPro" id="IPR011990">
    <property type="entry name" value="TPR-like_helical_dom_sf"/>
</dbReference>
<dbReference type="SUPFAM" id="SSF48452">
    <property type="entry name" value="TPR-like"/>
    <property type="match status" value="2"/>
</dbReference>
<evidence type="ECO:0000313" key="7">
    <source>
        <dbReference type="EMBL" id="GAA0713626.1"/>
    </source>
</evidence>
<feature type="transmembrane region" description="Helical" evidence="5">
    <location>
        <begin position="399"/>
        <end position="419"/>
    </location>
</feature>
<dbReference type="SUPFAM" id="SSF46689">
    <property type="entry name" value="Homeodomain-like"/>
    <property type="match status" value="1"/>
</dbReference>
<keyword evidence="5" id="KW-0472">Membrane</keyword>
<reference evidence="8" key="1">
    <citation type="journal article" date="2019" name="Int. J. Syst. Evol. Microbiol.">
        <title>The Global Catalogue of Microorganisms (GCM) 10K type strain sequencing project: providing services to taxonomists for standard genome sequencing and annotation.</title>
        <authorList>
            <consortium name="The Broad Institute Genomics Platform"/>
            <consortium name="The Broad Institute Genome Sequencing Center for Infectious Disease"/>
            <person name="Wu L."/>
            <person name="Ma J."/>
        </authorList>
    </citation>
    <scope>NUCLEOTIDE SEQUENCE [LARGE SCALE GENOMIC DNA]</scope>
    <source>
        <strain evidence="8">JCM 15974</strain>
    </source>
</reference>
<protein>
    <submittedName>
        <fullName evidence="7">Helix-turn-helix transcriptional regulator</fullName>
    </submittedName>
</protein>
<feature type="coiled-coil region" evidence="4">
    <location>
        <begin position="423"/>
        <end position="478"/>
    </location>
</feature>
<comment type="caution">
    <text evidence="7">The sequence shown here is derived from an EMBL/GenBank/DDBJ whole genome shotgun (WGS) entry which is preliminary data.</text>
</comment>
<keyword evidence="5" id="KW-1133">Transmembrane helix</keyword>
<name>A0ABP3TNI7_9FLAO</name>
<dbReference type="Gene3D" id="1.10.10.60">
    <property type="entry name" value="Homeodomain-like"/>
    <property type="match status" value="2"/>
</dbReference>
<keyword evidence="8" id="KW-1185">Reference proteome</keyword>
<keyword evidence="5" id="KW-0812">Transmembrane</keyword>
<evidence type="ECO:0000256" key="3">
    <source>
        <dbReference type="ARBA" id="ARBA00023163"/>
    </source>
</evidence>
<dbReference type="PANTHER" id="PTHR43280:SF2">
    <property type="entry name" value="HTH-TYPE TRANSCRIPTIONAL REGULATOR EXSA"/>
    <property type="match status" value="1"/>
</dbReference>
<dbReference type="PROSITE" id="PS01124">
    <property type="entry name" value="HTH_ARAC_FAMILY_2"/>
    <property type="match status" value="1"/>
</dbReference>